<sequence length="120" mass="14459">MKLERYKESLVDLNKVLEIDPSNVLALIEHGSIHYILKNFTLSYEDWNKASKIQKEYEESLTDLNMLLGIEPNNVQLLEQRAYTYEMLEQNYEQSLEDWKRRWKLVRLIQKFSSVDIIIY</sequence>
<dbReference type="OrthoDB" id="629492at2759"/>
<dbReference type="Gene3D" id="1.25.40.10">
    <property type="entry name" value="Tetratricopeptide repeat domain"/>
    <property type="match status" value="2"/>
</dbReference>
<proteinExistence type="predicted"/>
<reference evidence="3" key="1">
    <citation type="submission" date="2021-06" db="EMBL/GenBank/DDBJ databases">
        <authorList>
            <person name="Kallberg Y."/>
            <person name="Tangrot J."/>
            <person name="Rosling A."/>
        </authorList>
    </citation>
    <scope>NUCLEOTIDE SEQUENCE</scope>
    <source>
        <strain evidence="3">FL966</strain>
    </source>
</reference>
<evidence type="ECO:0000313" key="3">
    <source>
        <dbReference type="EMBL" id="CAG8747008.1"/>
    </source>
</evidence>
<dbReference type="Proteomes" id="UP000789759">
    <property type="component" value="Unassembled WGS sequence"/>
</dbReference>
<keyword evidence="4" id="KW-1185">Reference proteome</keyword>
<gene>
    <name evidence="3" type="ORF">CPELLU_LOCUS14451</name>
</gene>
<evidence type="ECO:0000313" key="4">
    <source>
        <dbReference type="Proteomes" id="UP000789759"/>
    </source>
</evidence>
<protein>
    <submittedName>
        <fullName evidence="3">16588_t:CDS:1</fullName>
    </submittedName>
</protein>
<keyword evidence="1" id="KW-0677">Repeat</keyword>
<dbReference type="InterPro" id="IPR011990">
    <property type="entry name" value="TPR-like_helical_dom_sf"/>
</dbReference>
<dbReference type="InterPro" id="IPR050498">
    <property type="entry name" value="Ycf3"/>
</dbReference>
<dbReference type="EMBL" id="CAJVQA010017117">
    <property type="protein sequence ID" value="CAG8747008.1"/>
    <property type="molecule type" value="Genomic_DNA"/>
</dbReference>
<dbReference type="PANTHER" id="PTHR44858:SF1">
    <property type="entry name" value="UDP-N-ACETYLGLUCOSAMINE--PEPTIDE N-ACETYLGLUCOSAMINYLTRANSFERASE SPINDLY-RELATED"/>
    <property type="match status" value="1"/>
</dbReference>
<dbReference type="AlphaFoldDB" id="A0A9N9NNA4"/>
<evidence type="ECO:0000256" key="2">
    <source>
        <dbReference type="ARBA" id="ARBA00022803"/>
    </source>
</evidence>
<dbReference type="SUPFAM" id="SSF48452">
    <property type="entry name" value="TPR-like"/>
    <property type="match status" value="1"/>
</dbReference>
<comment type="caution">
    <text evidence="3">The sequence shown here is derived from an EMBL/GenBank/DDBJ whole genome shotgun (WGS) entry which is preliminary data.</text>
</comment>
<keyword evidence="2" id="KW-0802">TPR repeat</keyword>
<dbReference type="PANTHER" id="PTHR44858">
    <property type="entry name" value="TETRATRICOPEPTIDE REPEAT PROTEIN 6"/>
    <property type="match status" value="1"/>
</dbReference>
<evidence type="ECO:0000256" key="1">
    <source>
        <dbReference type="ARBA" id="ARBA00022737"/>
    </source>
</evidence>
<organism evidence="3 4">
    <name type="scientific">Cetraspora pellucida</name>
    <dbReference type="NCBI Taxonomy" id="1433469"/>
    <lineage>
        <taxon>Eukaryota</taxon>
        <taxon>Fungi</taxon>
        <taxon>Fungi incertae sedis</taxon>
        <taxon>Mucoromycota</taxon>
        <taxon>Glomeromycotina</taxon>
        <taxon>Glomeromycetes</taxon>
        <taxon>Diversisporales</taxon>
        <taxon>Gigasporaceae</taxon>
        <taxon>Cetraspora</taxon>
    </lineage>
</organism>
<accession>A0A9N9NNA4</accession>
<name>A0A9N9NNA4_9GLOM</name>